<organism evidence="1 2">
    <name type="scientific">Vibrio diazotrophicus</name>
    <dbReference type="NCBI Taxonomy" id="685"/>
    <lineage>
        <taxon>Bacteria</taxon>
        <taxon>Pseudomonadati</taxon>
        <taxon>Pseudomonadota</taxon>
        <taxon>Gammaproteobacteria</taxon>
        <taxon>Vibrionales</taxon>
        <taxon>Vibrionaceae</taxon>
        <taxon>Vibrio</taxon>
    </lineage>
</organism>
<dbReference type="Proteomes" id="UP000236547">
    <property type="component" value="Unassembled WGS sequence"/>
</dbReference>
<evidence type="ECO:0008006" key="3">
    <source>
        <dbReference type="Google" id="ProtNLM"/>
    </source>
</evidence>
<gene>
    <name evidence="1" type="ORF">C1O25_12585</name>
</gene>
<protein>
    <recommendedName>
        <fullName evidence="3">AAA domain-containing protein</fullName>
    </recommendedName>
</protein>
<name>A0ABX4W9R4_VIBDI</name>
<accession>A0ABX4W9R4</accession>
<dbReference type="Pfam" id="PF13481">
    <property type="entry name" value="AAA_25"/>
    <property type="match status" value="1"/>
</dbReference>
<evidence type="ECO:0000313" key="1">
    <source>
        <dbReference type="EMBL" id="PNI00204.1"/>
    </source>
</evidence>
<dbReference type="InterPro" id="IPR027417">
    <property type="entry name" value="P-loop_NTPase"/>
</dbReference>
<proteinExistence type="predicted"/>
<sequence>MKRSQLVTETAPKFSILNNVKPLSAYKKSADSWHIENILAPQTLTLVHAPSGGMKSLFCLSLSIAIAGGESFLKQNTEPCGVLYLDGEMSENSIAKRSELLGGNNLTVEQLAYMDASSILDFDFSLSNDEQREAYLLELISCPYGVIVIDNIRTLCHIINENDSREFTTFNNWIKKLRSAGKTVIVVHHSNKQNSNGDAPTYAGSSNIITVFDNVWSIAKDANTDNIIEITSSKDRDNTSSYICGRQYAFNDGQFQVIDEEFNDEQYHIAIAERNSKVLQAVRAFPKDFKEMIKKLRSLYVEVPKGVDSWVKFYDEFESAFDCENKSKFDNWRKSIHNPVSEVDLIAEQVKRELVEPIAIELPLDAPF</sequence>
<dbReference type="Gene3D" id="3.40.50.300">
    <property type="entry name" value="P-loop containing nucleotide triphosphate hydrolases"/>
    <property type="match status" value="1"/>
</dbReference>
<dbReference type="EMBL" id="POSM01000017">
    <property type="protein sequence ID" value="PNI00204.1"/>
    <property type="molecule type" value="Genomic_DNA"/>
</dbReference>
<dbReference type="SUPFAM" id="SSF52540">
    <property type="entry name" value="P-loop containing nucleoside triphosphate hydrolases"/>
    <property type="match status" value="1"/>
</dbReference>
<evidence type="ECO:0000313" key="2">
    <source>
        <dbReference type="Proteomes" id="UP000236547"/>
    </source>
</evidence>
<reference evidence="1 2" key="1">
    <citation type="submission" date="2018-01" db="EMBL/GenBank/DDBJ databases">
        <title>Draft genome sequences of six Vibrio diazotrophicus strains isolated from deep-sea sediments of the Baltic Sea.</title>
        <authorList>
            <person name="Castillo D."/>
            <person name="Vandieken V."/>
            <person name="Chiang O."/>
            <person name="Middelboe M."/>
        </authorList>
    </citation>
    <scope>NUCLEOTIDE SEQUENCE [LARGE SCALE GENOMIC DNA]</scope>
    <source>
        <strain evidence="1 2">65.10M</strain>
    </source>
</reference>
<comment type="caution">
    <text evidence="1">The sequence shown here is derived from an EMBL/GenBank/DDBJ whole genome shotgun (WGS) entry which is preliminary data.</text>
</comment>
<keyword evidence="2" id="KW-1185">Reference proteome</keyword>